<dbReference type="Pfam" id="PF01420">
    <property type="entry name" value="Methylase_S"/>
    <property type="match status" value="2"/>
</dbReference>
<dbReference type="HOGENOM" id="CLU_021095_10_5_10"/>
<dbReference type="KEGG" id="cpb:Cphamn1_0334"/>
<evidence type="ECO:0000256" key="3">
    <source>
        <dbReference type="ARBA" id="ARBA00023125"/>
    </source>
</evidence>
<evidence type="ECO:0000256" key="2">
    <source>
        <dbReference type="ARBA" id="ARBA00022747"/>
    </source>
</evidence>
<evidence type="ECO:0000256" key="1">
    <source>
        <dbReference type="ARBA" id="ARBA00010923"/>
    </source>
</evidence>
<organism evidence="6">
    <name type="scientific">Chlorobium phaeobacteroides (strain BS1)</name>
    <dbReference type="NCBI Taxonomy" id="331678"/>
    <lineage>
        <taxon>Bacteria</taxon>
        <taxon>Pseudomonadati</taxon>
        <taxon>Chlorobiota</taxon>
        <taxon>Chlorobiia</taxon>
        <taxon>Chlorobiales</taxon>
        <taxon>Chlorobiaceae</taxon>
        <taxon>Chlorobium/Pelodictyon group</taxon>
        <taxon>Chlorobium</taxon>
    </lineage>
</organism>
<comment type="similarity">
    <text evidence="1">Belongs to the type-I restriction system S methylase family.</text>
</comment>
<dbReference type="AlphaFoldDB" id="B3ELH4"/>
<gene>
    <name evidence="6" type="ordered locus">Cphamn1_0334</name>
</gene>
<evidence type="ECO:0000259" key="5">
    <source>
        <dbReference type="Pfam" id="PF01420"/>
    </source>
</evidence>
<sequence>MNTKGGGLSSPRLKNSSGLENPPYVEGDSGGSLDMRDSNLLIESLPDRWKNHKFGDLCDRVKNSYQPVDGGEKPYIGLEHLAQGFPAFIGRGKECEVKSSKTVFKSGDILFGKLRPYLRKGAQADFDGICSTDILVFRAKPICESNFLRFVIHSEEFVAHAKTTTSGVRHPRTSWPLLREFYISLPPLPEQKKIAHILSTVQRAIEAQDRIIQTTTELKKALMHKLFTEGLRNEPQKEAEIGLVPESWEVVEIGDVFKFTSGKTKPKDTAPEPSVERTVPVYGGNGVLGYSAQSLLNEDVLILGRVGEYCGCAHLTKPVSWVTDNALYAKEEKRSVNRSYARTHFAHLNLNQYSNKMGQPLITQGIINRVKFGLPSREEQDELANAFETLDTRIEQINAKKKSLQDLFHTLLHELMTAKINVGHISEKIA</sequence>
<dbReference type="eggNOG" id="COG0732">
    <property type="taxonomic scope" value="Bacteria"/>
</dbReference>
<dbReference type="GO" id="GO:0003677">
    <property type="term" value="F:DNA binding"/>
    <property type="evidence" value="ECO:0007669"/>
    <property type="project" value="UniProtKB-KW"/>
</dbReference>
<proteinExistence type="inferred from homology"/>
<dbReference type="InterPro" id="IPR044946">
    <property type="entry name" value="Restrct_endonuc_typeI_TRD_sf"/>
</dbReference>
<feature type="region of interest" description="Disordered" evidence="4">
    <location>
        <begin position="1"/>
        <end position="32"/>
    </location>
</feature>
<evidence type="ECO:0000256" key="4">
    <source>
        <dbReference type="SAM" id="MobiDB-lite"/>
    </source>
</evidence>
<accession>B3ELH4</accession>
<dbReference type="SUPFAM" id="SSF116734">
    <property type="entry name" value="DNA methylase specificity domain"/>
    <property type="match status" value="2"/>
</dbReference>
<dbReference type="Gene3D" id="3.90.220.20">
    <property type="entry name" value="DNA methylase specificity domains"/>
    <property type="match status" value="2"/>
</dbReference>
<dbReference type="STRING" id="331678.Cphamn1_0334"/>
<dbReference type="REBASE" id="18363">
    <property type="entry name" value="S.CphBORF333P"/>
</dbReference>
<protein>
    <submittedName>
        <fullName evidence="6">Restriction modification system DNA specificity domain</fullName>
    </submittedName>
</protein>
<feature type="domain" description="Type I restriction modification DNA specificity" evidence="5">
    <location>
        <begin position="245"/>
        <end position="404"/>
    </location>
</feature>
<keyword evidence="2" id="KW-0680">Restriction system</keyword>
<dbReference type="PANTHER" id="PTHR30408:SF12">
    <property type="entry name" value="TYPE I RESTRICTION ENZYME MJAVIII SPECIFICITY SUBUNIT"/>
    <property type="match status" value="1"/>
</dbReference>
<keyword evidence="3" id="KW-0238">DNA-binding</keyword>
<dbReference type="GO" id="GO:0009307">
    <property type="term" value="P:DNA restriction-modification system"/>
    <property type="evidence" value="ECO:0007669"/>
    <property type="project" value="UniProtKB-KW"/>
</dbReference>
<dbReference type="PANTHER" id="PTHR30408">
    <property type="entry name" value="TYPE-1 RESTRICTION ENZYME ECOKI SPECIFICITY PROTEIN"/>
    <property type="match status" value="1"/>
</dbReference>
<dbReference type="CDD" id="cd17266">
    <property type="entry name" value="RMtype1_S_Sau1132ORF3780P-TRD2-CR2_like"/>
    <property type="match status" value="1"/>
</dbReference>
<evidence type="ECO:0000313" key="6">
    <source>
        <dbReference type="EMBL" id="ACE03303.1"/>
    </source>
</evidence>
<dbReference type="EMBL" id="CP001101">
    <property type="protein sequence ID" value="ACE03303.1"/>
    <property type="molecule type" value="Genomic_DNA"/>
</dbReference>
<dbReference type="InterPro" id="IPR000055">
    <property type="entry name" value="Restrct_endonuc_typeI_TRD"/>
</dbReference>
<name>B3ELH4_CHLPB</name>
<feature type="domain" description="Type I restriction modification DNA specificity" evidence="5">
    <location>
        <begin position="46"/>
        <end position="208"/>
    </location>
</feature>
<dbReference type="InterPro" id="IPR052021">
    <property type="entry name" value="Type-I_RS_S_subunit"/>
</dbReference>
<reference evidence="6" key="1">
    <citation type="submission" date="2008-06" db="EMBL/GenBank/DDBJ databases">
        <title>Complete sequence of Chlorobium phaeobacteroides BS1.</title>
        <authorList>
            <consortium name="US DOE Joint Genome Institute"/>
            <person name="Lucas S."/>
            <person name="Copeland A."/>
            <person name="Lapidus A."/>
            <person name="Glavina del Rio T."/>
            <person name="Dalin E."/>
            <person name="Tice H."/>
            <person name="Bruce D."/>
            <person name="Goodwin L."/>
            <person name="Pitluck S."/>
            <person name="Schmutz J."/>
            <person name="Larimer F."/>
            <person name="Land M."/>
            <person name="Hauser L."/>
            <person name="Kyrpides N."/>
            <person name="Ovchinnikova G."/>
            <person name="Li T."/>
            <person name="Liu Z."/>
            <person name="Zhao F."/>
            <person name="Overmann J."/>
            <person name="Bryant D.A."/>
            <person name="Richardson P."/>
        </authorList>
    </citation>
    <scope>NUCLEOTIDE SEQUENCE [LARGE SCALE GENOMIC DNA]</scope>
    <source>
        <strain evidence="6">BS1</strain>
    </source>
</reference>